<gene>
    <name evidence="3" type="ORF">EV420DRAFT_1646723</name>
</gene>
<evidence type="ECO:0000256" key="1">
    <source>
        <dbReference type="SAM" id="MobiDB-lite"/>
    </source>
</evidence>
<evidence type="ECO:0000313" key="4">
    <source>
        <dbReference type="Proteomes" id="UP001175211"/>
    </source>
</evidence>
<dbReference type="GeneID" id="85361494"/>
<dbReference type="AlphaFoldDB" id="A0AA39JXN6"/>
<evidence type="ECO:0000313" key="3">
    <source>
        <dbReference type="EMBL" id="KAK0449730.1"/>
    </source>
</evidence>
<comment type="caution">
    <text evidence="3">The sequence shown here is derived from an EMBL/GenBank/DDBJ whole genome shotgun (WGS) entry which is preliminary data.</text>
</comment>
<keyword evidence="4" id="KW-1185">Reference proteome</keyword>
<dbReference type="RefSeq" id="XP_060327022.1">
    <property type="nucleotide sequence ID" value="XM_060477946.1"/>
</dbReference>
<keyword evidence="2" id="KW-0472">Membrane</keyword>
<keyword evidence="2" id="KW-0812">Transmembrane</keyword>
<sequence>MSSSIASTSAVSSSTESNAAPSSSSTDSNNNSNPSFFSPGSSPPLILAFLAIGLFAAAMIAVFGWRRIQFGTAVGSRADVDERLRHLGKRPKLWDLWTGKRASTSDAWETIMPISAIVHYPISDTKRDHSKSSVAFLPLHQFLRSRRDGDSSSLNDDDDDDDNDVSGPVDVQVAVAVAMPSPPIKRLSIAPSSSPGKEPEKITDERALVEYFPGTL</sequence>
<feature type="compositionally biased region" description="Acidic residues" evidence="1">
    <location>
        <begin position="155"/>
        <end position="164"/>
    </location>
</feature>
<protein>
    <submittedName>
        <fullName evidence="3">Uncharacterized protein</fullName>
    </submittedName>
</protein>
<feature type="region of interest" description="Disordered" evidence="1">
    <location>
        <begin position="1"/>
        <end position="35"/>
    </location>
</feature>
<name>A0AA39JXN6_ARMTA</name>
<feature type="region of interest" description="Disordered" evidence="1">
    <location>
        <begin position="184"/>
        <end position="206"/>
    </location>
</feature>
<feature type="region of interest" description="Disordered" evidence="1">
    <location>
        <begin position="147"/>
        <end position="167"/>
    </location>
</feature>
<reference evidence="3" key="1">
    <citation type="submission" date="2023-06" db="EMBL/GenBank/DDBJ databases">
        <authorList>
            <consortium name="Lawrence Berkeley National Laboratory"/>
            <person name="Ahrendt S."/>
            <person name="Sahu N."/>
            <person name="Indic B."/>
            <person name="Wong-Bajracharya J."/>
            <person name="Merenyi Z."/>
            <person name="Ke H.-M."/>
            <person name="Monk M."/>
            <person name="Kocsube S."/>
            <person name="Drula E."/>
            <person name="Lipzen A."/>
            <person name="Balint B."/>
            <person name="Henrissat B."/>
            <person name="Andreopoulos B."/>
            <person name="Martin F.M."/>
            <person name="Harder C.B."/>
            <person name="Rigling D."/>
            <person name="Ford K.L."/>
            <person name="Foster G.D."/>
            <person name="Pangilinan J."/>
            <person name="Papanicolaou A."/>
            <person name="Barry K."/>
            <person name="LaButti K."/>
            <person name="Viragh M."/>
            <person name="Koriabine M."/>
            <person name="Yan M."/>
            <person name="Riley R."/>
            <person name="Champramary S."/>
            <person name="Plett K.L."/>
            <person name="Tsai I.J."/>
            <person name="Slot J."/>
            <person name="Sipos G."/>
            <person name="Plett J."/>
            <person name="Nagy L.G."/>
            <person name="Grigoriev I.V."/>
        </authorList>
    </citation>
    <scope>NUCLEOTIDE SEQUENCE</scope>
    <source>
        <strain evidence="3">CCBAS 213</strain>
    </source>
</reference>
<accession>A0AA39JXN6</accession>
<dbReference type="EMBL" id="JAUEPS010000037">
    <property type="protein sequence ID" value="KAK0449730.1"/>
    <property type="molecule type" value="Genomic_DNA"/>
</dbReference>
<organism evidence="3 4">
    <name type="scientific">Armillaria tabescens</name>
    <name type="common">Ringless honey mushroom</name>
    <name type="synonym">Agaricus tabescens</name>
    <dbReference type="NCBI Taxonomy" id="1929756"/>
    <lineage>
        <taxon>Eukaryota</taxon>
        <taxon>Fungi</taxon>
        <taxon>Dikarya</taxon>
        <taxon>Basidiomycota</taxon>
        <taxon>Agaricomycotina</taxon>
        <taxon>Agaricomycetes</taxon>
        <taxon>Agaricomycetidae</taxon>
        <taxon>Agaricales</taxon>
        <taxon>Marasmiineae</taxon>
        <taxon>Physalacriaceae</taxon>
        <taxon>Desarmillaria</taxon>
    </lineage>
</organism>
<keyword evidence="2" id="KW-1133">Transmembrane helix</keyword>
<feature type="transmembrane region" description="Helical" evidence="2">
    <location>
        <begin position="43"/>
        <end position="65"/>
    </location>
</feature>
<feature type="compositionally biased region" description="Basic and acidic residues" evidence="1">
    <location>
        <begin position="197"/>
        <end position="206"/>
    </location>
</feature>
<evidence type="ECO:0000256" key="2">
    <source>
        <dbReference type="SAM" id="Phobius"/>
    </source>
</evidence>
<dbReference type="Proteomes" id="UP001175211">
    <property type="component" value="Unassembled WGS sequence"/>
</dbReference>
<proteinExistence type="predicted"/>